<feature type="region of interest" description="Disordered" evidence="1">
    <location>
        <begin position="101"/>
        <end position="155"/>
    </location>
</feature>
<sequence length="155" mass="17206">MYYLQYLSSLCRRRQWPEPLYEIYSSNGGFTCIVRVNNREYQTDTIYGNEMLARENAAMRAYLICRNFSVNDGMYPSGNRNGAVMQGLPVAIGTERRSICSEDLDTSASSGSRSGGSSPNSYDSGRIPLNGRRGGGTNRALTYSARHQLTPAPPR</sequence>
<accession>A0A5M8PYJ4</accession>
<dbReference type="AlphaFoldDB" id="A0A5M8PYJ4"/>
<dbReference type="SUPFAM" id="SSF54768">
    <property type="entry name" value="dsRNA-binding domain-like"/>
    <property type="match status" value="1"/>
</dbReference>
<organism evidence="2 3">
    <name type="scientific">Lasallia pustulata</name>
    <dbReference type="NCBI Taxonomy" id="136370"/>
    <lineage>
        <taxon>Eukaryota</taxon>
        <taxon>Fungi</taxon>
        <taxon>Dikarya</taxon>
        <taxon>Ascomycota</taxon>
        <taxon>Pezizomycotina</taxon>
        <taxon>Lecanoromycetes</taxon>
        <taxon>OSLEUM clade</taxon>
        <taxon>Umbilicariomycetidae</taxon>
        <taxon>Umbilicariales</taxon>
        <taxon>Umbilicariaceae</taxon>
        <taxon>Lasallia</taxon>
    </lineage>
</organism>
<dbReference type="EMBL" id="VXIT01000002">
    <property type="protein sequence ID" value="KAA6414803.1"/>
    <property type="molecule type" value="Genomic_DNA"/>
</dbReference>
<evidence type="ECO:0000256" key="1">
    <source>
        <dbReference type="SAM" id="MobiDB-lite"/>
    </source>
</evidence>
<evidence type="ECO:0000313" key="3">
    <source>
        <dbReference type="Proteomes" id="UP000324767"/>
    </source>
</evidence>
<dbReference type="Gene3D" id="3.30.160.20">
    <property type="match status" value="1"/>
</dbReference>
<proteinExistence type="predicted"/>
<feature type="compositionally biased region" description="Low complexity" evidence="1">
    <location>
        <begin position="107"/>
        <end position="125"/>
    </location>
</feature>
<comment type="caution">
    <text evidence="2">The sequence shown here is derived from an EMBL/GenBank/DDBJ whole genome shotgun (WGS) entry which is preliminary data.</text>
</comment>
<protein>
    <recommendedName>
        <fullName evidence="4">DRBM domain-containing protein</fullName>
    </recommendedName>
</protein>
<dbReference type="OrthoDB" id="5274873at2759"/>
<name>A0A5M8PYJ4_9LECA</name>
<evidence type="ECO:0000313" key="2">
    <source>
        <dbReference type="EMBL" id="KAA6414803.1"/>
    </source>
</evidence>
<dbReference type="Proteomes" id="UP000324767">
    <property type="component" value="Unassembled WGS sequence"/>
</dbReference>
<evidence type="ECO:0008006" key="4">
    <source>
        <dbReference type="Google" id="ProtNLM"/>
    </source>
</evidence>
<gene>
    <name evidence="2" type="ORF">FRX48_01553</name>
</gene>
<reference evidence="2 3" key="1">
    <citation type="submission" date="2019-09" db="EMBL/GenBank/DDBJ databases">
        <title>The hologenome of the rock-dwelling lichen Lasallia pustulata.</title>
        <authorList>
            <person name="Greshake Tzovaras B."/>
            <person name="Segers F."/>
            <person name="Bicker A."/>
            <person name="Dal Grande F."/>
            <person name="Otte J."/>
            <person name="Hankeln T."/>
            <person name="Schmitt I."/>
            <person name="Ebersberger I."/>
        </authorList>
    </citation>
    <scope>NUCLEOTIDE SEQUENCE [LARGE SCALE GENOMIC DNA]</scope>
    <source>
        <strain evidence="2">A1-1</strain>
    </source>
</reference>